<feature type="signal peptide" evidence="1">
    <location>
        <begin position="1"/>
        <end position="19"/>
    </location>
</feature>
<proteinExistence type="predicted"/>
<reference evidence="2" key="1">
    <citation type="submission" date="2022-06" db="EMBL/GenBank/DDBJ databases">
        <authorList>
            <consortium name="SYNGENTA / RWTH Aachen University"/>
        </authorList>
    </citation>
    <scope>NUCLEOTIDE SEQUENCE</scope>
</reference>
<dbReference type="Proteomes" id="UP001153365">
    <property type="component" value="Unassembled WGS sequence"/>
</dbReference>
<accession>A0AAV0B010</accession>
<dbReference type="EMBL" id="CALTRL010002084">
    <property type="protein sequence ID" value="CAH7674641.1"/>
    <property type="molecule type" value="Genomic_DNA"/>
</dbReference>
<gene>
    <name evidence="2" type="ORF">PPACK8108_LOCUS9556</name>
</gene>
<sequence>MISFCTFFNFFVLIRGLICSFIKSIVSKVSLKTDKQEAGDVKECIGTNVVDLEKGAKILTRKDLEDLIFGSEATIFRSASTIRAEEKDENFRISSERGIPEISSQPMVRTFSSLRPWSISQLIHSESFNEINNYNSQKFILFKNPEGANENTRETGFNPRCFKVKETKAMVENLELEDKVEALRQRLMSDVSSNSAGSFIAQSQSSPSVCRIPSMESVIDPMFFHLPSLPRAVSPKTYS</sequence>
<keyword evidence="3" id="KW-1185">Reference proteome</keyword>
<feature type="chain" id="PRO_5043527220" evidence="1">
    <location>
        <begin position="20"/>
        <end position="239"/>
    </location>
</feature>
<evidence type="ECO:0000313" key="2">
    <source>
        <dbReference type="EMBL" id="CAH7674641.1"/>
    </source>
</evidence>
<keyword evidence="1" id="KW-0732">Signal</keyword>
<organism evidence="2 3">
    <name type="scientific">Phakopsora pachyrhizi</name>
    <name type="common">Asian soybean rust disease fungus</name>
    <dbReference type="NCBI Taxonomy" id="170000"/>
    <lineage>
        <taxon>Eukaryota</taxon>
        <taxon>Fungi</taxon>
        <taxon>Dikarya</taxon>
        <taxon>Basidiomycota</taxon>
        <taxon>Pucciniomycotina</taxon>
        <taxon>Pucciniomycetes</taxon>
        <taxon>Pucciniales</taxon>
        <taxon>Phakopsoraceae</taxon>
        <taxon>Phakopsora</taxon>
    </lineage>
</organism>
<evidence type="ECO:0000256" key="1">
    <source>
        <dbReference type="SAM" id="SignalP"/>
    </source>
</evidence>
<protein>
    <submittedName>
        <fullName evidence="2">Uncharacterized protein</fullName>
    </submittedName>
</protein>
<comment type="caution">
    <text evidence="2">The sequence shown here is derived from an EMBL/GenBank/DDBJ whole genome shotgun (WGS) entry which is preliminary data.</text>
</comment>
<name>A0AAV0B010_PHAPC</name>
<dbReference type="AlphaFoldDB" id="A0AAV0B010"/>
<evidence type="ECO:0000313" key="3">
    <source>
        <dbReference type="Proteomes" id="UP001153365"/>
    </source>
</evidence>